<proteinExistence type="predicted"/>
<keyword evidence="3" id="KW-1185">Reference proteome</keyword>
<comment type="caution">
    <text evidence="2">The sequence shown here is derived from an EMBL/GenBank/DDBJ whole genome shotgun (WGS) entry which is preliminary data.</text>
</comment>
<evidence type="ECO:0000313" key="3">
    <source>
        <dbReference type="Proteomes" id="UP001197093"/>
    </source>
</evidence>
<dbReference type="AlphaFoldDB" id="A0AAD4F577"/>
<accession>A0AAD4F577</accession>
<dbReference type="Pfam" id="PF20237">
    <property type="entry name" value="DUF6594"/>
    <property type="match status" value="1"/>
</dbReference>
<evidence type="ECO:0000259" key="1">
    <source>
        <dbReference type="Pfam" id="PF20237"/>
    </source>
</evidence>
<name>A0AAD4F577_9PEZI</name>
<dbReference type="PANTHER" id="PTHR34502">
    <property type="entry name" value="DUF6594 DOMAIN-CONTAINING PROTEIN-RELATED"/>
    <property type="match status" value="1"/>
</dbReference>
<feature type="domain" description="DUF6594" evidence="1">
    <location>
        <begin position="3"/>
        <end position="84"/>
    </location>
</feature>
<protein>
    <recommendedName>
        <fullName evidence="1">DUF6594 domain-containing protein</fullName>
    </recommendedName>
</protein>
<sequence length="86" mass="10260">MTAFRRFGALAAEDLLYRQAELVELERSLREYQQEDKESGHRDRERYAFNWDKLQRSGHNDAAEGNDDIQWQTILEIREKLKSYPG</sequence>
<organism evidence="2 3">
    <name type="scientific">Staphylotrichum longicolle</name>
    <dbReference type="NCBI Taxonomy" id="669026"/>
    <lineage>
        <taxon>Eukaryota</taxon>
        <taxon>Fungi</taxon>
        <taxon>Dikarya</taxon>
        <taxon>Ascomycota</taxon>
        <taxon>Pezizomycotina</taxon>
        <taxon>Sordariomycetes</taxon>
        <taxon>Sordariomycetidae</taxon>
        <taxon>Sordariales</taxon>
        <taxon>Chaetomiaceae</taxon>
        <taxon>Staphylotrichum</taxon>
    </lineage>
</organism>
<dbReference type="Proteomes" id="UP001197093">
    <property type="component" value="Unassembled WGS sequence"/>
</dbReference>
<dbReference type="EMBL" id="JAHCVI010000001">
    <property type="protein sequence ID" value="KAG7293531.1"/>
    <property type="molecule type" value="Genomic_DNA"/>
</dbReference>
<evidence type="ECO:0000313" key="2">
    <source>
        <dbReference type="EMBL" id="KAG7293531.1"/>
    </source>
</evidence>
<reference evidence="2" key="1">
    <citation type="submission" date="2023-02" db="EMBL/GenBank/DDBJ databases">
        <authorList>
            <person name="Palmer J.M."/>
        </authorList>
    </citation>
    <scope>NUCLEOTIDE SEQUENCE</scope>
    <source>
        <strain evidence="2">FW57</strain>
    </source>
</reference>
<dbReference type="InterPro" id="IPR046529">
    <property type="entry name" value="DUF6594"/>
</dbReference>
<dbReference type="PANTHER" id="PTHR34502:SF5">
    <property type="entry name" value="DUF6594 DOMAIN-CONTAINING PROTEIN"/>
    <property type="match status" value="1"/>
</dbReference>
<gene>
    <name evidence="2" type="ORF">NEMBOFW57_003583</name>
</gene>